<keyword evidence="2" id="KW-1185">Reference proteome</keyword>
<gene>
    <name evidence="1" type="ORF">POM88_044858</name>
</gene>
<comment type="caution">
    <text evidence="1">The sequence shown here is derived from an EMBL/GenBank/DDBJ whole genome shotgun (WGS) entry which is preliminary data.</text>
</comment>
<evidence type="ECO:0000313" key="2">
    <source>
        <dbReference type="Proteomes" id="UP001237642"/>
    </source>
</evidence>
<evidence type="ECO:0000313" key="1">
    <source>
        <dbReference type="EMBL" id="KAK1360384.1"/>
    </source>
</evidence>
<organism evidence="1 2">
    <name type="scientific">Heracleum sosnowskyi</name>
    <dbReference type="NCBI Taxonomy" id="360622"/>
    <lineage>
        <taxon>Eukaryota</taxon>
        <taxon>Viridiplantae</taxon>
        <taxon>Streptophyta</taxon>
        <taxon>Embryophyta</taxon>
        <taxon>Tracheophyta</taxon>
        <taxon>Spermatophyta</taxon>
        <taxon>Magnoliopsida</taxon>
        <taxon>eudicotyledons</taxon>
        <taxon>Gunneridae</taxon>
        <taxon>Pentapetalae</taxon>
        <taxon>asterids</taxon>
        <taxon>campanulids</taxon>
        <taxon>Apiales</taxon>
        <taxon>Apiaceae</taxon>
        <taxon>Apioideae</taxon>
        <taxon>apioid superclade</taxon>
        <taxon>Tordylieae</taxon>
        <taxon>Tordyliinae</taxon>
        <taxon>Heracleum</taxon>
    </lineage>
</organism>
<sequence length="106" mass="12438">MDIDYRVSLRLGLTRGNTITILEYREKQKGFCNIWTQHSGSITPLRRQGKREISCICHRVTRNWVEEFMGAMLAYPKVSAHFRRRLFCGGLVANRGIRNFNNICWC</sequence>
<dbReference type="EMBL" id="JAUIZM010000010">
    <property type="protein sequence ID" value="KAK1360384.1"/>
    <property type="molecule type" value="Genomic_DNA"/>
</dbReference>
<reference evidence="1" key="1">
    <citation type="submission" date="2023-02" db="EMBL/GenBank/DDBJ databases">
        <title>Genome of toxic invasive species Heracleum sosnowskyi carries increased number of genes despite the absence of recent whole-genome duplications.</title>
        <authorList>
            <person name="Schelkunov M."/>
            <person name="Shtratnikova V."/>
            <person name="Makarenko M."/>
            <person name="Klepikova A."/>
            <person name="Omelchenko D."/>
            <person name="Novikova G."/>
            <person name="Obukhova E."/>
            <person name="Bogdanov V."/>
            <person name="Penin A."/>
            <person name="Logacheva M."/>
        </authorList>
    </citation>
    <scope>NUCLEOTIDE SEQUENCE</scope>
    <source>
        <strain evidence="1">Hsosn_3</strain>
        <tissue evidence="1">Leaf</tissue>
    </source>
</reference>
<protein>
    <submittedName>
        <fullName evidence="1">Uncharacterized protein</fullName>
    </submittedName>
</protein>
<dbReference type="Proteomes" id="UP001237642">
    <property type="component" value="Unassembled WGS sequence"/>
</dbReference>
<accession>A0AAD8H4P7</accession>
<reference evidence="1" key="2">
    <citation type="submission" date="2023-05" db="EMBL/GenBank/DDBJ databases">
        <authorList>
            <person name="Schelkunov M.I."/>
        </authorList>
    </citation>
    <scope>NUCLEOTIDE SEQUENCE</scope>
    <source>
        <strain evidence="1">Hsosn_3</strain>
        <tissue evidence="1">Leaf</tissue>
    </source>
</reference>
<dbReference type="AlphaFoldDB" id="A0AAD8H4P7"/>
<name>A0AAD8H4P7_9APIA</name>
<proteinExistence type="predicted"/>